<feature type="non-terminal residue" evidence="1">
    <location>
        <position position="1"/>
    </location>
</feature>
<organism evidence="1 2">
    <name type="scientific">Streblomastix strix</name>
    <dbReference type="NCBI Taxonomy" id="222440"/>
    <lineage>
        <taxon>Eukaryota</taxon>
        <taxon>Metamonada</taxon>
        <taxon>Preaxostyla</taxon>
        <taxon>Oxymonadida</taxon>
        <taxon>Streblomastigidae</taxon>
        <taxon>Streblomastix</taxon>
    </lineage>
</organism>
<evidence type="ECO:0000313" key="2">
    <source>
        <dbReference type="Proteomes" id="UP000324800"/>
    </source>
</evidence>
<comment type="caution">
    <text evidence="1">The sequence shown here is derived from an EMBL/GenBank/DDBJ whole genome shotgun (WGS) entry which is preliminary data.</text>
</comment>
<gene>
    <name evidence="1" type="ORF">EZS28_052901</name>
</gene>
<evidence type="ECO:0000313" key="1">
    <source>
        <dbReference type="EMBL" id="KAA6336137.1"/>
    </source>
</evidence>
<dbReference type="AlphaFoldDB" id="A0A5J4RQD1"/>
<protein>
    <submittedName>
        <fullName evidence="1">Uncharacterized protein</fullName>
    </submittedName>
</protein>
<name>A0A5J4RQD1_9EUKA</name>
<reference evidence="1 2" key="1">
    <citation type="submission" date="2019-03" db="EMBL/GenBank/DDBJ databases">
        <title>Single cell metagenomics reveals metabolic interactions within the superorganism composed of flagellate Streblomastix strix and complex community of Bacteroidetes bacteria on its surface.</title>
        <authorList>
            <person name="Treitli S.C."/>
            <person name="Kolisko M."/>
            <person name="Husnik F."/>
            <person name="Keeling P."/>
            <person name="Hampl V."/>
        </authorList>
    </citation>
    <scope>NUCLEOTIDE SEQUENCE [LARGE SCALE GENOMIC DNA]</scope>
    <source>
        <strain evidence="1">ST1C</strain>
    </source>
</reference>
<proteinExistence type="predicted"/>
<accession>A0A5J4RQD1</accession>
<sequence length="54" mass="6532">VWWSSIIRSPHLIQSQQFTFRFAYQIISTKNEVQFLGLILLPKKPENLRKNYRP</sequence>
<dbReference type="EMBL" id="SNRW01041660">
    <property type="protein sequence ID" value="KAA6336137.1"/>
    <property type="molecule type" value="Genomic_DNA"/>
</dbReference>
<dbReference type="Proteomes" id="UP000324800">
    <property type="component" value="Unassembled WGS sequence"/>
</dbReference>